<keyword evidence="4" id="KW-0946">Virion</keyword>
<dbReference type="EMBL" id="JALPRK010000003">
    <property type="protein sequence ID" value="MCK8486593.1"/>
    <property type="molecule type" value="Genomic_DNA"/>
</dbReference>
<comment type="caution">
    <text evidence="4">The sequence shown here is derived from an EMBL/GenBank/DDBJ whole genome shotgun (WGS) entry which is preliminary data.</text>
</comment>
<evidence type="ECO:0000256" key="3">
    <source>
        <dbReference type="ARBA" id="ARBA00024344"/>
    </source>
</evidence>
<dbReference type="InterPro" id="IPR012851">
    <property type="entry name" value="Spore_coat_CotF-like"/>
</dbReference>
<organism evidence="4 5">
    <name type="scientific">Paenibacillus mellifer</name>
    <dbReference type="NCBI Taxonomy" id="2937794"/>
    <lineage>
        <taxon>Bacteria</taxon>
        <taxon>Bacillati</taxon>
        <taxon>Bacillota</taxon>
        <taxon>Bacilli</taxon>
        <taxon>Bacillales</taxon>
        <taxon>Paenibacillaceae</taxon>
        <taxon>Paenibacillus</taxon>
    </lineage>
</organism>
<evidence type="ECO:0000313" key="4">
    <source>
        <dbReference type="EMBL" id="MCK8486593.1"/>
    </source>
</evidence>
<sequence>MNNDHLDPINALNMPEIADMTFAMDFLMRAKEGVRNIAIALTETASPEARILLRNLLRQGIAMHREITELMIRKKWFHPYDLTEQYQLDQLSAKNTILIGQMDLFPADTRRIGMFDRTPDEHREGSQA</sequence>
<comment type="similarity">
    <text evidence="3">Belongs to the CotF family.</text>
</comment>
<accession>A0A9X1XZP1</accession>
<keyword evidence="5" id="KW-1185">Reference proteome</keyword>
<evidence type="ECO:0000313" key="5">
    <source>
        <dbReference type="Proteomes" id="UP001139534"/>
    </source>
</evidence>
<dbReference type="RefSeq" id="WP_248550803.1">
    <property type="nucleotide sequence ID" value="NZ_JALPRK010000003.1"/>
</dbReference>
<reference evidence="4" key="1">
    <citation type="submission" date="2022-04" db="EMBL/GenBank/DDBJ databases">
        <authorList>
            <person name="Seo M.-J."/>
        </authorList>
    </citation>
    <scope>NUCLEOTIDE SEQUENCE</scope>
    <source>
        <strain evidence="4">MBLB2552</strain>
    </source>
</reference>
<protein>
    <submittedName>
        <fullName evidence="4">Spore coat protein</fullName>
    </submittedName>
</protein>
<proteinExistence type="inferred from homology"/>
<dbReference type="PANTHER" id="PTHR39183:SF1">
    <property type="entry name" value="SPORE COAT PROTEIN F-LIKE PROTEIN YHCQ"/>
    <property type="match status" value="1"/>
</dbReference>
<dbReference type="GO" id="GO:0030435">
    <property type="term" value="P:sporulation resulting in formation of a cellular spore"/>
    <property type="evidence" value="ECO:0007669"/>
    <property type="project" value="UniProtKB-KW"/>
</dbReference>
<dbReference type="InterPro" id="IPR012347">
    <property type="entry name" value="Ferritin-like"/>
</dbReference>
<keyword evidence="4" id="KW-0167">Capsid protein</keyword>
<dbReference type="Pfam" id="PF07875">
    <property type="entry name" value="Coat_F"/>
    <property type="match status" value="1"/>
</dbReference>
<comment type="subcellular location">
    <subcellularLocation>
        <location evidence="2">Spore coat</location>
    </subcellularLocation>
</comment>
<dbReference type="Proteomes" id="UP001139534">
    <property type="component" value="Unassembled WGS sequence"/>
</dbReference>
<gene>
    <name evidence="4" type="ORF">M0651_05315</name>
</gene>
<name>A0A9X1XZP1_9BACL</name>
<evidence type="ECO:0000256" key="2">
    <source>
        <dbReference type="ARBA" id="ARBA00024325"/>
    </source>
</evidence>
<dbReference type="PANTHER" id="PTHR39183">
    <property type="entry name" value="SPORE COAT PROTEIN F-LIKE PROTEIN YHCQ"/>
    <property type="match status" value="1"/>
</dbReference>
<dbReference type="AlphaFoldDB" id="A0A9X1XZP1"/>
<evidence type="ECO:0000256" key="1">
    <source>
        <dbReference type="ARBA" id="ARBA00022969"/>
    </source>
</evidence>
<dbReference type="Gene3D" id="1.20.1260.10">
    <property type="match status" value="1"/>
</dbReference>
<keyword evidence="1" id="KW-0749">Sporulation</keyword>